<feature type="transmembrane region" description="Helical" evidence="2">
    <location>
        <begin position="142"/>
        <end position="162"/>
    </location>
</feature>
<keyword evidence="2" id="KW-1133">Transmembrane helix</keyword>
<feature type="transmembrane region" description="Helical" evidence="2">
    <location>
        <begin position="572"/>
        <end position="597"/>
    </location>
</feature>
<evidence type="ECO:0000313" key="3">
    <source>
        <dbReference type="EMBL" id="KAK0387065.1"/>
    </source>
</evidence>
<feature type="transmembrane region" description="Helical" evidence="2">
    <location>
        <begin position="531"/>
        <end position="552"/>
    </location>
</feature>
<dbReference type="SUPFAM" id="SSF53448">
    <property type="entry name" value="Nucleotide-diphospho-sugar transferases"/>
    <property type="match status" value="1"/>
</dbReference>
<dbReference type="InterPro" id="IPR029044">
    <property type="entry name" value="Nucleotide-diphossugar_trans"/>
</dbReference>
<sequence length="691" mass="77716">MGLFSKSKRQESKPPMDNVSDHGIVSSEKGASEPTVIETPLPAGARTPDEPCAHSVQGSRMSNMTLTGTYAESQARGSVTAASSSQPTSILCRDDPVQVETAKKRNCIRQFGHYINSRVCIKSIWEIISPVDYFWPITLRRYACLALIGAACVGIYFSNLYTDWIGKSMAITRTFMLPILIIVMCLEPIMFLCILAASRMPPVVENLEAPTRNQTGPLHKNKLVDEESSSSVSPSEEDTYHTALVLPCHKSDTKALRRVFESACRTAFRPKDIFVVDNARSMHPENLEFRDWVKRQHPDINYMWSPIGSKNAAQLVGALAAKGYKYILTTDDDVCLPDNYRHPTHLLNENTRAVAFPLTATNAEGDNTLFLVSWQDCEYRTSGLSKLAESNTCGVCFPHGAGWFIDREVLIQIMETLHPTDFIAEDVNAGFCMMKIGKSIALDYNVVLATEVPLTLIGPGLNWFKQRVLSWEMGRHKMLFTLLRRVFSNNGQTTLTGVIAQKAFLLYNITTLVVDWIRVPVFVTMGYSAQFWIKVALFSLISIVPLILYNYVKCWSRPTYRVRLVAALTYPIYKQLYVLVSVLGFIRAVLFYMGGYVRAKPVYKMLKDGDQECFWLDPRFETNPAWLADEREDQLIAEGLMPPRNGRSSWNMNKMEKRVSDVSSVAKAAPKAVFVHEVAQPSPVLTRARSF</sequence>
<keyword evidence="2" id="KW-0812">Transmembrane</keyword>
<feature type="region of interest" description="Disordered" evidence="1">
    <location>
        <begin position="210"/>
        <end position="238"/>
    </location>
</feature>
<evidence type="ECO:0000256" key="2">
    <source>
        <dbReference type="SAM" id="Phobius"/>
    </source>
</evidence>
<accession>A0AA39L7R2</accession>
<reference evidence="3" key="1">
    <citation type="submission" date="2022-10" db="EMBL/GenBank/DDBJ databases">
        <title>Determination and structural analysis of whole genome sequence of Sarocladium strictum F4-1.</title>
        <authorList>
            <person name="Hu L."/>
            <person name="Jiang Y."/>
        </authorList>
    </citation>
    <scope>NUCLEOTIDE SEQUENCE</scope>
    <source>
        <strain evidence="3">F4-1</strain>
    </source>
</reference>
<name>A0AA39L7R2_SARSR</name>
<dbReference type="Pfam" id="PF13641">
    <property type="entry name" value="Glyco_tranf_2_3"/>
    <property type="match status" value="1"/>
</dbReference>
<organism evidence="3 4">
    <name type="scientific">Sarocladium strictum</name>
    <name type="common">Black bundle disease fungus</name>
    <name type="synonym">Acremonium strictum</name>
    <dbReference type="NCBI Taxonomy" id="5046"/>
    <lineage>
        <taxon>Eukaryota</taxon>
        <taxon>Fungi</taxon>
        <taxon>Dikarya</taxon>
        <taxon>Ascomycota</taxon>
        <taxon>Pezizomycotina</taxon>
        <taxon>Sordariomycetes</taxon>
        <taxon>Hypocreomycetidae</taxon>
        <taxon>Hypocreales</taxon>
        <taxon>Sarocladiaceae</taxon>
        <taxon>Sarocladium</taxon>
    </lineage>
</organism>
<keyword evidence="2" id="KW-0472">Membrane</keyword>
<dbReference type="EMBL" id="JAPDFR010000004">
    <property type="protein sequence ID" value="KAK0387065.1"/>
    <property type="molecule type" value="Genomic_DNA"/>
</dbReference>
<dbReference type="Proteomes" id="UP001175261">
    <property type="component" value="Unassembled WGS sequence"/>
</dbReference>
<evidence type="ECO:0000313" key="4">
    <source>
        <dbReference type="Proteomes" id="UP001175261"/>
    </source>
</evidence>
<evidence type="ECO:0000256" key="1">
    <source>
        <dbReference type="SAM" id="MobiDB-lite"/>
    </source>
</evidence>
<proteinExistence type="predicted"/>
<dbReference type="Gene3D" id="3.90.550.10">
    <property type="entry name" value="Spore Coat Polysaccharide Biosynthesis Protein SpsA, Chain A"/>
    <property type="match status" value="1"/>
</dbReference>
<protein>
    <submittedName>
        <fullName evidence="3">Uncharacterized protein</fullName>
    </submittedName>
</protein>
<comment type="caution">
    <text evidence="3">The sequence shown here is derived from an EMBL/GenBank/DDBJ whole genome shotgun (WGS) entry which is preliminary data.</text>
</comment>
<feature type="region of interest" description="Disordered" evidence="1">
    <location>
        <begin position="1"/>
        <end position="58"/>
    </location>
</feature>
<keyword evidence="4" id="KW-1185">Reference proteome</keyword>
<gene>
    <name evidence="3" type="ORF">NLU13_5378</name>
</gene>
<feature type="transmembrane region" description="Helical" evidence="2">
    <location>
        <begin position="174"/>
        <end position="197"/>
    </location>
</feature>
<dbReference type="AlphaFoldDB" id="A0AA39L7R2"/>